<feature type="domain" description="DDH" evidence="1">
    <location>
        <begin position="17"/>
        <end position="158"/>
    </location>
</feature>
<dbReference type="STRING" id="1224162.B840_07630"/>
<dbReference type="Pfam" id="PF02272">
    <property type="entry name" value="DHHA1"/>
    <property type="match status" value="1"/>
</dbReference>
<dbReference type="Proteomes" id="UP000031928">
    <property type="component" value="Chromosome"/>
</dbReference>
<dbReference type="GO" id="GO:0003676">
    <property type="term" value="F:nucleic acid binding"/>
    <property type="evidence" value="ECO:0007669"/>
    <property type="project" value="InterPro"/>
</dbReference>
<evidence type="ECO:0000259" key="2">
    <source>
        <dbReference type="Pfam" id="PF02272"/>
    </source>
</evidence>
<keyword evidence="4" id="KW-1185">Reference proteome</keyword>
<evidence type="ECO:0000313" key="3">
    <source>
        <dbReference type="EMBL" id="AJK69124.1"/>
    </source>
</evidence>
<dbReference type="Pfam" id="PF01368">
    <property type="entry name" value="DHH"/>
    <property type="match status" value="1"/>
</dbReference>
<dbReference type="InterPro" id="IPR051319">
    <property type="entry name" value="Oligoribo/pAp-PDE_c-di-AMP_PDE"/>
</dbReference>
<dbReference type="InterPro" id="IPR001667">
    <property type="entry name" value="DDH_dom"/>
</dbReference>
<evidence type="ECO:0000313" key="4">
    <source>
        <dbReference type="Proteomes" id="UP000031928"/>
    </source>
</evidence>
<name>A0A0B6TS72_9CORY</name>
<dbReference type="RefSeq" id="WP_042621639.1">
    <property type="nucleotide sequence ID" value="NZ_CP007790.1"/>
</dbReference>
<dbReference type="PANTHER" id="PTHR47618:SF1">
    <property type="entry name" value="BIFUNCTIONAL OLIGORIBONUCLEASE AND PAP PHOSPHATASE NRNA"/>
    <property type="match status" value="1"/>
</dbReference>
<proteinExistence type="predicted"/>
<accession>A0A0B6TS72</accession>
<dbReference type="AlphaFoldDB" id="A0A0B6TS72"/>
<dbReference type="InterPro" id="IPR003156">
    <property type="entry name" value="DHHA1_dom"/>
</dbReference>
<evidence type="ECO:0000259" key="1">
    <source>
        <dbReference type="Pfam" id="PF01368"/>
    </source>
</evidence>
<sequence length="317" mass="33118">MPPYAEAAAAVEAARSVAVVGHVRADADAIGSVCATVGALRQLGKQAVGLIGQSFPFADNLRTIPGAEEILLSDSLPDVDLIITVDCGSLDRTGTLAAAIAERPGDTVVIDHHSSNPGYGHVDLIDAGAESTTTVLGRLFELLDVTLDKPIAHALYAGLLTDTGSFRWGTPQMHTFAARLMETGLDVRSIAVDLLDSGTVVDLRMMGRALSSVRVHEAGEHRLAVIVADHDLVRTGSLPAVEGLVDFVRSLEGTNLGAVFKESMPGIWHVSLRSNQMNVSLLAVALGGGGHIPAAGYTAHGTIDEVLEELLGELRAS</sequence>
<dbReference type="InterPro" id="IPR038763">
    <property type="entry name" value="DHH_sf"/>
</dbReference>
<gene>
    <name evidence="3" type="ORF">B840_07630</name>
</gene>
<dbReference type="PANTHER" id="PTHR47618">
    <property type="entry name" value="BIFUNCTIONAL OLIGORIBONUCLEASE AND PAP PHOSPHATASE NRNA"/>
    <property type="match status" value="1"/>
</dbReference>
<dbReference type="EMBL" id="CP007790">
    <property type="protein sequence ID" value="AJK69124.1"/>
    <property type="molecule type" value="Genomic_DNA"/>
</dbReference>
<reference evidence="3 4" key="1">
    <citation type="submission" date="2014-05" db="EMBL/GenBank/DDBJ databases">
        <title>Complete genome sequence of Corynebacterium marinum DSM 44953.</title>
        <authorList>
            <person name="Schaffert L."/>
            <person name="Albersmeier A."/>
            <person name="Kalinowski J."/>
            <person name="Ruckert C."/>
        </authorList>
    </citation>
    <scope>NUCLEOTIDE SEQUENCE [LARGE SCALE GENOMIC DNA]</scope>
    <source>
        <strain evidence="3 4">DSM 44953</strain>
    </source>
</reference>
<feature type="domain" description="DHHA1" evidence="2">
    <location>
        <begin position="241"/>
        <end position="312"/>
    </location>
</feature>
<organism evidence="3 4">
    <name type="scientific">Corynebacterium marinum DSM 44953</name>
    <dbReference type="NCBI Taxonomy" id="1224162"/>
    <lineage>
        <taxon>Bacteria</taxon>
        <taxon>Bacillati</taxon>
        <taxon>Actinomycetota</taxon>
        <taxon>Actinomycetes</taxon>
        <taxon>Mycobacteriales</taxon>
        <taxon>Corynebacteriaceae</taxon>
        <taxon>Corynebacterium</taxon>
    </lineage>
</organism>
<dbReference type="OrthoDB" id="9803668at2"/>
<dbReference type="Gene3D" id="3.90.1640.10">
    <property type="entry name" value="inorganic pyrophosphatase (n-terminal core)"/>
    <property type="match status" value="1"/>
</dbReference>
<dbReference type="HOGENOM" id="CLU_039720_0_1_11"/>
<dbReference type="Gene3D" id="3.10.310.30">
    <property type="match status" value="1"/>
</dbReference>
<dbReference type="SUPFAM" id="SSF64182">
    <property type="entry name" value="DHH phosphoesterases"/>
    <property type="match status" value="1"/>
</dbReference>
<protein>
    <submittedName>
        <fullName evidence="3">Exopolyphosphatase</fullName>
    </submittedName>
</protein>
<dbReference type="KEGG" id="cmq:B840_07630"/>